<dbReference type="OrthoDB" id="2283835at2759"/>
<reference evidence="2 3" key="1">
    <citation type="submission" date="2015-06" db="EMBL/GenBank/DDBJ databases">
        <title>Expansion of signal transduction pathways in fungi by whole-genome duplication.</title>
        <authorList>
            <consortium name="DOE Joint Genome Institute"/>
            <person name="Corrochano L.M."/>
            <person name="Kuo A."/>
            <person name="Marcet-Houben M."/>
            <person name="Polaino S."/>
            <person name="Salamov A."/>
            <person name="Villalobos J.M."/>
            <person name="Alvarez M.I."/>
            <person name="Avalos J."/>
            <person name="Benito E.P."/>
            <person name="Benoit I."/>
            <person name="Burger G."/>
            <person name="Camino L.P."/>
            <person name="Canovas D."/>
            <person name="Cerda-Olmedo E."/>
            <person name="Cheng J.-F."/>
            <person name="Dominguez A."/>
            <person name="Elias M."/>
            <person name="Eslava A.P."/>
            <person name="Glaser F."/>
            <person name="Grimwood J."/>
            <person name="Gutierrez G."/>
            <person name="Heitman J."/>
            <person name="Henrissat B."/>
            <person name="Iturriaga E.A."/>
            <person name="Lang B.F."/>
            <person name="Lavin J.L."/>
            <person name="Lee S."/>
            <person name="Li W."/>
            <person name="Lindquist E."/>
            <person name="Lopez-Garcia S."/>
            <person name="Luque E.M."/>
            <person name="Marcos A.T."/>
            <person name="Martin J."/>
            <person name="Mccluskey K."/>
            <person name="Medina H.R."/>
            <person name="Miralles-Duran A."/>
            <person name="Miyazaki A."/>
            <person name="Munoz-Torres E."/>
            <person name="Oguiza J.A."/>
            <person name="Ohm R."/>
            <person name="Olmedo M."/>
            <person name="Orejas M."/>
            <person name="Ortiz-Castellanos L."/>
            <person name="Pisabarro A.G."/>
            <person name="Rodriguez-Romero J."/>
            <person name="Ruiz-Herrera J."/>
            <person name="Ruiz-Vazquez R."/>
            <person name="Sanz C."/>
            <person name="Schackwitz W."/>
            <person name="Schmutz J."/>
            <person name="Shahriari M."/>
            <person name="Shelest E."/>
            <person name="Silva-Franco F."/>
            <person name="Soanes D."/>
            <person name="Syed K."/>
            <person name="Tagua V.G."/>
            <person name="Talbot N.J."/>
            <person name="Thon M."/>
            <person name="De Vries R.P."/>
            <person name="Wiebenga A."/>
            <person name="Yadav J.S."/>
            <person name="Braun E.L."/>
            <person name="Baker S."/>
            <person name="Garre V."/>
            <person name="Horwitz B."/>
            <person name="Torres-Martinez S."/>
            <person name="Idnurm A."/>
            <person name="Herrera-Estrella A."/>
            <person name="Gabaldon T."/>
            <person name="Grigoriev I.V."/>
        </authorList>
    </citation>
    <scope>NUCLEOTIDE SEQUENCE [LARGE SCALE GENOMIC DNA]</scope>
    <source>
        <strain evidence="2 3">CBS 277.49</strain>
    </source>
</reference>
<dbReference type="STRING" id="747725.A0A162RUR3"/>
<dbReference type="AlphaFoldDB" id="A0A162RUR3"/>
<sequence>MGDFQNSPILTTGLDKIHEDCDSQCHSRCRLGTWILHSGLILSIQATSMDDHPSKKKPSAESNKRRREAATCSLGPPRPVTDSPKFTVLHLHRSHRMTHAELRATLNVNDIDSKRVPEFTFPARNTSSILIHTDYYQQAHVLQCLVDNELQVLPDSNPVEPNMSLIPRMLICLHLNLPKHNVPGVLKYFMDQHWIPITTGQALLTELLPRPAKRTPGPHSTVGQLLLDPAFSTHIQSRPLLDLYGNVVEFQAMEITEEFHDESASDDIDTTDNNSQ</sequence>
<dbReference type="Proteomes" id="UP000077051">
    <property type="component" value="Unassembled WGS sequence"/>
</dbReference>
<proteinExistence type="predicted"/>
<dbReference type="VEuPathDB" id="FungiDB:MUCCIDRAFT_105864"/>
<accession>A0A162RUR3</accession>
<gene>
    <name evidence="2" type="ORF">MUCCIDRAFT_105864</name>
</gene>
<protein>
    <submittedName>
        <fullName evidence="2">Uncharacterized protein</fullName>
    </submittedName>
</protein>
<evidence type="ECO:0000313" key="3">
    <source>
        <dbReference type="Proteomes" id="UP000077051"/>
    </source>
</evidence>
<feature type="region of interest" description="Disordered" evidence="1">
    <location>
        <begin position="47"/>
        <end position="80"/>
    </location>
</feature>
<evidence type="ECO:0000313" key="2">
    <source>
        <dbReference type="EMBL" id="OAD08899.1"/>
    </source>
</evidence>
<name>A0A162RUR3_MUCCL</name>
<comment type="caution">
    <text evidence="2">The sequence shown here is derived from an EMBL/GenBank/DDBJ whole genome shotgun (WGS) entry which is preliminary data.</text>
</comment>
<evidence type="ECO:0000256" key="1">
    <source>
        <dbReference type="SAM" id="MobiDB-lite"/>
    </source>
</evidence>
<dbReference type="EMBL" id="AMYB01000001">
    <property type="protein sequence ID" value="OAD08899.1"/>
    <property type="molecule type" value="Genomic_DNA"/>
</dbReference>
<feature type="compositionally biased region" description="Basic and acidic residues" evidence="1">
    <location>
        <begin position="49"/>
        <end position="63"/>
    </location>
</feature>
<keyword evidence="3" id="KW-1185">Reference proteome</keyword>
<organism evidence="2 3">
    <name type="scientific">Mucor lusitanicus CBS 277.49</name>
    <dbReference type="NCBI Taxonomy" id="747725"/>
    <lineage>
        <taxon>Eukaryota</taxon>
        <taxon>Fungi</taxon>
        <taxon>Fungi incertae sedis</taxon>
        <taxon>Mucoromycota</taxon>
        <taxon>Mucoromycotina</taxon>
        <taxon>Mucoromycetes</taxon>
        <taxon>Mucorales</taxon>
        <taxon>Mucorineae</taxon>
        <taxon>Mucoraceae</taxon>
        <taxon>Mucor</taxon>
    </lineage>
</organism>